<dbReference type="Pfam" id="PF13442">
    <property type="entry name" value="Cytochrome_CBB3"/>
    <property type="match status" value="1"/>
</dbReference>
<evidence type="ECO:0000256" key="3">
    <source>
        <dbReference type="ARBA" id="ARBA00022723"/>
    </source>
</evidence>
<keyword evidence="3 6" id="KW-0479">Metal-binding</keyword>
<evidence type="ECO:0000256" key="4">
    <source>
        <dbReference type="ARBA" id="ARBA00022982"/>
    </source>
</evidence>
<dbReference type="RefSeq" id="WP_382414121.1">
    <property type="nucleotide sequence ID" value="NZ_AP031500.1"/>
</dbReference>
<evidence type="ECO:0000256" key="7">
    <source>
        <dbReference type="SAM" id="SignalP"/>
    </source>
</evidence>
<evidence type="ECO:0000256" key="2">
    <source>
        <dbReference type="ARBA" id="ARBA00022617"/>
    </source>
</evidence>
<keyword evidence="1" id="KW-0813">Transport</keyword>
<dbReference type="PANTHER" id="PTHR40942">
    <property type="match status" value="1"/>
</dbReference>
<evidence type="ECO:0000256" key="6">
    <source>
        <dbReference type="PROSITE-ProRule" id="PRU00433"/>
    </source>
</evidence>
<protein>
    <submittedName>
        <fullName evidence="9">C-type cytochrome</fullName>
    </submittedName>
</protein>
<accession>A0ABV7HQX8</accession>
<evidence type="ECO:0000259" key="8">
    <source>
        <dbReference type="PROSITE" id="PS51007"/>
    </source>
</evidence>
<sequence>MSQAKKMIGLMVVLGMGLFASGVAVSQSNDVKDAIAERIAPVGESCMSGDDCAAAPVAAASEGPRTGQQVYDTACHTCHAAGVAGAPKFGDAAAWAERIAKGADTLHEHALKGFNGMPAMGLCATCSDTEVMAAVDYMMENSQ</sequence>
<evidence type="ECO:0000256" key="5">
    <source>
        <dbReference type="ARBA" id="ARBA00023004"/>
    </source>
</evidence>
<dbReference type="InterPro" id="IPR009056">
    <property type="entry name" value="Cyt_c-like_dom"/>
</dbReference>
<feature type="signal peptide" evidence="7">
    <location>
        <begin position="1"/>
        <end position="26"/>
    </location>
</feature>
<comment type="caution">
    <text evidence="9">The sequence shown here is derived from an EMBL/GenBank/DDBJ whole genome shotgun (WGS) entry which is preliminary data.</text>
</comment>
<keyword evidence="2 6" id="KW-0349">Heme</keyword>
<keyword evidence="7" id="KW-0732">Signal</keyword>
<dbReference type="InterPro" id="IPR036909">
    <property type="entry name" value="Cyt_c-like_dom_sf"/>
</dbReference>
<organism evidence="9 10">
    <name type="scientific">Gilvimarinus japonicus</name>
    <dbReference type="NCBI Taxonomy" id="1796469"/>
    <lineage>
        <taxon>Bacteria</taxon>
        <taxon>Pseudomonadati</taxon>
        <taxon>Pseudomonadota</taxon>
        <taxon>Gammaproteobacteria</taxon>
        <taxon>Cellvibrionales</taxon>
        <taxon>Cellvibrionaceae</taxon>
        <taxon>Gilvimarinus</taxon>
    </lineage>
</organism>
<dbReference type="SUPFAM" id="SSF46626">
    <property type="entry name" value="Cytochrome c"/>
    <property type="match status" value="1"/>
</dbReference>
<dbReference type="PROSITE" id="PS51007">
    <property type="entry name" value="CYTC"/>
    <property type="match status" value="1"/>
</dbReference>
<evidence type="ECO:0000256" key="1">
    <source>
        <dbReference type="ARBA" id="ARBA00022448"/>
    </source>
</evidence>
<dbReference type="EMBL" id="JBHRTL010000003">
    <property type="protein sequence ID" value="MFC3154042.1"/>
    <property type="molecule type" value="Genomic_DNA"/>
</dbReference>
<feature type="chain" id="PRO_5045691240" evidence="7">
    <location>
        <begin position="27"/>
        <end position="143"/>
    </location>
</feature>
<keyword evidence="10" id="KW-1185">Reference proteome</keyword>
<dbReference type="PRINTS" id="PR00607">
    <property type="entry name" value="CYTCHROMECIE"/>
</dbReference>
<reference evidence="10" key="1">
    <citation type="journal article" date="2019" name="Int. J. Syst. Evol. Microbiol.">
        <title>The Global Catalogue of Microorganisms (GCM) 10K type strain sequencing project: providing services to taxonomists for standard genome sequencing and annotation.</title>
        <authorList>
            <consortium name="The Broad Institute Genomics Platform"/>
            <consortium name="The Broad Institute Genome Sequencing Center for Infectious Disease"/>
            <person name="Wu L."/>
            <person name="Ma J."/>
        </authorList>
    </citation>
    <scope>NUCLEOTIDE SEQUENCE [LARGE SCALE GENOMIC DNA]</scope>
    <source>
        <strain evidence="10">KCTC 52141</strain>
    </source>
</reference>
<keyword evidence="4" id="KW-0249">Electron transport</keyword>
<dbReference type="InterPro" id="IPR002323">
    <property type="entry name" value="Cyt_CIE"/>
</dbReference>
<evidence type="ECO:0000313" key="9">
    <source>
        <dbReference type="EMBL" id="MFC3154042.1"/>
    </source>
</evidence>
<dbReference type="Proteomes" id="UP001595548">
    <property type="component" value="Unassembled WGS sequence"/>
</dbReference>
<evidence type="ECO:0000313" key="10">
    <source>
        <dbReference type="Proteomes" id="UP001595548"/>
    </source>
</evidence>
<dbReference type="PANTHER" id="PTHR40942:SF4">
    <property type="entry name" value="CYTOCHROME C5"/>
    <property type="match status" value="1"/>
</dbReference>
<keyword evidence="5 6" id="KW-0408">Iron</keyword>
<dbReference type="Gene3D" id="1.10.760.10">
    <property type="entry name" value="Cytochrome c-like domain"/>
    <property type="match status" value="1"/>
</dbReference>
<feature type="domain" description="Cytochrome c" evidence="8">
    <location>
        <begin position="62"/>
        <end position="142"/>
    </location>
</feature>
<name>A0ABV7HQX8_9GAMM</name>
<gene>
    <name evidence="9" type="ORF">ACFOEB_02435</name>
</gene>
<proteinExistence type="predicted"/>